<evidence type="ECO:0000313" key="3">
    <source>
        <dbReference type="Proteomes" id="UP000604046"/>
    </source>
</evidence>
<dbReference type="CDD" id="cd05288">
    <property type="entry name" value="PGDH"/>
    <property type="match status" value="1"/>
</dbReference>
<gene>
    <name evidence="2" type="primary">Ptgr1</name>
    <name evidence="2" type="ORF">SNAT2548_LOCUS17871</name>
</gene>
<dbReference type="Proteomes" id="UP000604046">
    <property type="component" value="Unassembled WGS sequence"/>
</dbReference>
<dbReference type="Gene3D" id="3.90.180.10">
    <property type="entry name" value="Medium-chain alcohol dehydrogenases, catalytic domain"/>
    <property type="match status" value="1"/>
</dbReference>
<evidence type="ECO:0000259" key="1">
    <source>
        <dbReference type="Pfam" id="PF00107"/>
    </source>
</evidence>
<proteinExistence type="predicted"/>
<sequence>MAAENRGWFYVKVPDASEPRAQDIYELRVLPMPVVEEGMILVKKTMIVVAPMARTYLEIPNFDTKTEKLGLKKTQLNQPGKCESVGIVMESKSKKYKLGDRVLLPFNDLLEYSVHRDDGKDSEFGPPLKVFDFVRTETQLTALSPGAGLTAYCAMNHPCGRVEEPLCSGGLLSCFKGLFQKKPQKTVLITSAAGAVGTIAGQLYKRKGCKVIGVTGTREKADQLLNFGYDAAIAYKTEDMDQQLAQLAPEGIDVFMDNVGSHQLDIGTKHMNVSGKVVIVGCMSEVDRFGHEVHGYKGYLHVAARELTVGGFLVYNHVKEIPLAIMSMAWMLQSGAVKPAATVVEGSFEGWAKTVDAMMSGATFGRLLLNLAKS</sequence>
<dbReference type="PANTHER" id="PTHR43205:SF7">
    <property type="entry name" value="PROSTAGLANDIN REDUCTASE 1"/>
    <property type="match status" value="1"/>
</dbReference>
<dbReference type="InterPro" id="IPR036291">
    <property type="entry name" value="NAD(P)-bd_dom_sf"/>
</dbReference>
<dbReference type="PANTHER" id="PTHR43205">
    <property type="entry name" value="PROSTAGLANDIN REDUCTASE"/>
    <property type="match status" value="1"/>
</dbReference>
<feature type="domain" description="Alcohol dehydrogenase-like C-terminal" evidence="1">
    <location>
        <begin position="195"/>
        <end position="323"/>
    </location>
</feature>
<accession>A0A812P9J2</accession>
<reference evidence="2" key="1">
    <citation type="submission" date="2021-02" db="EMBL/GenBank/DDBJ databases">
        <authorList>
            <person name="Dougan E. K."/>
            <person name="Rhodes N."/>
            <person name="Thang M."/>
            <person name="Chan C."/>
        </authorList>
    </citation>
    <scope>NUCLEOTIDE SEQUENCE</scope>
</reference>
<dbReference type="OrthoDB" id="447735at2759"/>
<dbReference type="Gene3D" id="3.40.50.720">
    <property type="entry name" value="NAD(P)-binding Rossmann-like Domain"/>
    <property type="match status" value="1"/>
</dbReference>
<dbReference type="Pfam" id="PF00107">
    <property type="entry name" value="ADH_zinc_N"/>
    <property type="match status" value="1"/>
</dbReference>
<dbReference type="InterPro" id="IPR045010">
    <property type="entry name" value="MDR_fam"/>
</dbReference>
<dbReference type="EMBL" id="CAJNDS010002126">
    <property type="protein sequence ID" value="CAE7341523.1"/>
    <property type="molecule type" value="Genomic_DNA"/>
</dbReference>
<dbReference type="InterPro" id="IPR013149">
    <property type="entry name" value="ADH-like_C"/>
</dbReference>
<evidence type="ECO:0000313" key="2">
    <source>
        <dbReference type="EMBL" id="CAE7341523.1"/>
    </source>
</evidence>
<comment type="caution">
    <text evidence="2">The sequence shown here is derived from an EMBL/GenBank/DDBJ whole genome shotgun (WGS) entry which is preliminary data.</text>
</comment>
<dbReference type="InterPro" id="IPR011032">
    <property type="entry name" value="GroES-like_sf"/>
</dbReference>
<protein>
    <submittedName>
        <fullName evidence="2">Ptgr1 protein</fullName>
    </submittedName>
</protein>
<dbReference type="SUPFAM" id="SSF50129">
    <property type="entry name" value="GroES-like"/>
    <property type="match status" value="1"/>
</dbReference>
<keyword evidence="3" id="KW-1185">Reference proteome</keyword>
<dbReference type="SUPFAM" id="SSF51735">
    <property type="entry name" value="NAD(P)-binding Rossmann-fold domains"/>
    <property type="match status" value="1"/>
</dbReference>
<organism evidence="2 3">
    <name type="scientific">Symbiodinium natans</name>
    <dbReference type="NCBI Taxonomy" id="878477"/>
    <lineage>
        <taxon>Eukaryota</taxon>
        <taxon>Sar</taxon>
        <taxon>Alveolata</taxon>
        <taxon>Dinophyceae</taxon>
        <taxon>Suessiales</taxon>
        <taxon>Symbiodiniaceae</taxon>
        <taxon>Symbiodinium</taxon>
    </lineage>
</organism>
<dbReference type="AlphaFoldDB" id="A0A812P9J2"/>
<dbReference type="GO" id="GO:0016628">
    <property type="term" value="F:oxidoreductase activity, acting on the CH-CH group of donors, NAD or NADP as acceptor"/>
    <property type="evidence" value="ECO:0007669"/>
    <property type="project" value="InterPro"/>
</dbReference>
<name>A0A812P9J2_9DINO</name>